<evidence type="ECO:0000313" key="2">
    <source>
        <dbReference type="EMBL" id="SDP97519.1"/>
    </source>
</evidence>
<proteinExistence type="predicted"/>
<feature type="transmembrane region" description="Helical" evidence="1">
    <location>
        <begin position="241"/>
        <end position="260"/>
    </location>
</feature>
<dbReference type="PANTHER" id="PTHR37305">
    <property type="entry name" value="INTEGRAL MEMBRANE PROTEIN-RELATED"/>
    <property type="match status" value="1"/>
</dbReference>
<dbReference type="EMBL" id="FNIX01000032">
    <property type="protein sequence ID" value="SDP97519.1"/>
    <property type="molecule type" value="Genomic_DNA"/>
</dbReference>
<name>A0A1H0X3U8_9PSEU</name>
<feature type="transmembrane region" description="Helical" evidence="1">
    <location>
        <begin position="59"/>
        <end position="85"/>
    </location>
</feature>
<protein>
    <submittedName>
        <fullName evidence="2">ABC-2 type transport system permease protein</fullName>
    </submittedName>
</protein>
<evidence type="ECO:0000256" key="1">
    <source>
        <dbReference type="SAM" id="Phobius"/>
    </source>
</evidence>
<evidence type="ECO:0000313" key="3">
    <source>
        <dbReference type="Proteomes" id="UP000199691"/>
    </source>
</evidence>
<organism evidence="2 3">
    <name type="scientific">Lentzea jiangxiensis</name>
    <dbReference type="NCBI Taxonomy" id="641025"/>
    <lineage>
        <taxon>Bacteria</taxon>
        <taxon>Bacillati</taxon>
        <taxon>Actinomycetota</taxon>
        <taxon>Actinomycetes</taxon>
        <taxon>Pseudonocardiales</taxon>
        <taxon>Pseudonocardiaceae</taxon>
        <taxon>Lentzea</taxon>
    </lineage>
</organism>
<sequence>MGLKAELLRHKRTTQTRLTFALAAIVPVLLVLTFAGAPASAPWLGGDIEQLATASGGNFAMFVLFASCRLALPMIVAVAFGSAIASEASWQTLKYLLALPVPRHRLLWIKACSAWVRCAAAFAVVAVSAVVAGTVAFGTSDAVSPLGESVSYGQCLLMAAQMIGYELVHLLWLGGAALVVSVSTNRTLVAWGLPLAVSNLSQILDDLPLPESVRELLPSHFGFAWLDLTSTDPDWANVTKGALSALLYFAACYALAHHIFRKKDITW</sequence>
<accession>A0A1H0X3U8</accession>
<dbReference type="OrthoDB" id="3822483at2"/>
<dbReference type="Proteomes" id="UP000199691">
    <property type="component" value="Unassembled WGS sequence"/>
</dbReference>
<feature type="transmembrane region" description="Helical" evidence="1">
    <location>
        <begin position="157"/>
        <end position="180"/>
    </location>
</feature>
<keyword evidence="3" id="KW-1185">Reference proteome</keyword>
<dbReference type="Pfam" id="PF12730">
    <property type="entry name" value="ABC2_membrane_4"/>
    <property type="match status" value="1"/>
</dbReference>
<keyword evidence="1" id="KW-1133">Transmembrane helix</keyword>
<feature type="transmembrane region" description="Helical" evidence="1">
    <location>
        <begin position="114"/>
        <end position="137"/>
    </location>
</feature>
<dbReference type="AlphaFoldDB" id="A0A1H0X3U8"/>
<keyword evidence="1" id="KW-0812">Transmembrane</keyword>
<feature type="transmembrane region" description="Helical" evidence="1">
    <location>
        <begin position="20"/>
        <end position="39"/>
    </location>
</feature>
<keyword evidence="1" id="KW-0472">Membrane</keyword>
<dbReference type="PANTHER" id="PTHR37305:SF1">
    <property type="entry name" value="MEMBRANE PROTEIN"/>
    <property type="match status" value="1"/>
</dbReference>
<reference evidence="3" key="1">
    <citation type="submission" date="2016-10" db="EMBL/GenBank/DDBJ databases">
        <authorList>
            <person name="Varghese N."/>
            <person name="Submissions S."/>
        </authorList>
    </citation>
    <scope>NUCLEOTIDE SEQUENCE [LARGE SCALE GENOMIC DNA]</scope>
    <source>
        <strain evidence="3">CGMCC 4.6609</strain>
    </source>
</reference>
<dbReference type="RefSeq" id="WP_090105150.1">
    <property type="nucleotide sequence ID" value="NZ_FNIX01000032.1"/>
</dbReference>
<gene>
    <name evidence="2" type="ORF">SAMN05421507_1325</name>
</gene>
<dbReference type="STRING" id="641025.SAMN05421507_1325"/>